<keyword evidence="2" id="KW-0255">Endonuclease</keyword>
<dbReference type="GO" id="GO:0004519">
    <property type="term" value="F:endonuclease activity"/>
    <property type="evidence" value="ECO:0007669"/>
    <property type="project" value="UniProtKB-KW"/>
</dbReference>
<reference evidence="2 3" key="1">
    <citation type="submission" date="2023-07" db="EMBL/GenBank/DDBJ databases">
        <authorList>
            <person name="Girao M."/>
            <person name="Carvalho M.F."/>
        </authorList>
    </citation>
    <scope>NUCLEOTIDE SEQUENCE [LARGE SCALE GENOMIC DNA]</scope>
    <source>
        <strain evidence="2 3">YIM65754</strain>
    </source>
</reference>
<sequence length="97" mass="11018">MTRPTRNTTTRDKHRSYLRRTKPPCALCNQPIDYSLHYRNPMAYVVDHIIPIARGGEDSLDNIQAAHRSCNESKGAKLHEELAAAAAPRTYVTARTW</sequence>
<dbReference type="Proteomes" id="UP001336020">
    <property type="component" value="Unassembled WGS sequence"/>
</dbReference>
<dbReference type="RefSeq" id="WP_330134189.1">
    <property type="nucleotide sequence ID" value="NZ_JAUTXY010000006.1"/>
</dbReference>
<evidence type="ECO:0000313" key="3">
    <source>
        <dbReference type="Proteomes" id="UP001336020"/>
    </source>
</evidence>
<gene>
    <name evidence="2" type="ORF">Q7514_15680</name>
</gene>
<dbReference type="SMART" id="SM00507">
    <property type="entry name" value="HNHc"/>
    <property type="match status" value="1"/>
</dbReference>
<feature type="domain" description="HNH nuclease" evidence="1">
    <location>
        <begin position="12"/>
        <end position="72"/>
    </location>
</feature>
<accession>A0ABU7LBP0</accession>
<dbReference type="InterPro" id="IPR003615">
    <property type="entry name" value="HNH_nuc"/>
</dbReference>
<protein>
    <submittedName>
        <fullName evidence="2">HNH endonuclease signature motif containing protein</fullName>
    </submittedName>
</protein>
<dbReference type="InterPro" id="IPR002711">
    <property type="entry name" value="HNH"/>
</dbReference>
<dbReference type="Pfam" id="PF01844">
    <property type="entry name" value="HNH"/>
    <property type="match status" value="1"/>
</dbReference>
<dbReference type="Gene3D" id="1.10.30.50">
    <property type="match status" value="1"/>
</dbReference>
<dbReference type="EMBL" id="JAUTXY010000006">
    <property type="protein sequence ID" value="MEE2058961.1"/>
    <property type="molecule type" value="Genomic_DNA"/>
</dbReference>
<keyword evidence="3" id="KW-1185">Reference proteome</keyword>
<keyword evidence="2" id="KW-0540">Nuclease</keyword>
<dbReference type="CDD" id="cd00085">
    <property type="entry name" value="HNHc"/>
    <property type="match status" value="1"/>
</dbReference>
<organism evidence="2 3">
    <name type="scientific">Rhodococcus artemisiae</name>
    <dbReference type="NCBI Taxonomy" id="714159"/>
    <lineage>
        <taxon>Bacteria</taxon>
        <taxon>Bacillati</taxon>
        <taxon>Actinomycetota</taxon>
        <taxon>Actinomycetes</taxon>
        <taxon>Mycobacteriales</taxon>
        <taxon>Nocardiaceae</taxon>
        <taxon>Rhodococcus</taxon>
    </lineage>
</organism>
<name>A0ABU7LBP0_9NOCA</name>
<evidence type="ECO:0000259" key="1">
    <source>
        <dbReference type="SMART" id="SM00507"/>
    </source>
</evidence>
<evidence type="ECO:0000313" key="2">
    <source>
        <dbReference type="EMBL" id="MEE2058961.1"/>
    </source>
</evidence>
<comment type="caution">
    <text evidence="2">The sequence shown here is derived from an EMBL/GenBank/DDBJ whole genome shotgun (WGS) entry which is preliminary data.</text>
</comment>
<proteinExistence type="predicted"/>
<keyword evidence="2" id="KW-0378">Hydrolase</keyword>